<dbReference type="InterPro" id="IPR036638">
    <property type="entry name" value="HLH_DNA-bd_sf"/>
</dbReference>
<dbReference type="Gene3D" id="3.30.40.10">
    <property type="entry name" value="Zinc/RING finger domain, C3HC4 (zinc finger)"/>
    <property type="match status" value="1"/>
</dbReference>
<comment type="cofactor">
    <cofactor evidence="2">
        <name>Zn(2+)</name>
        <dbReference type="ChEBI" id="CHEBI:29105"/>
    </cofactor>
</comment>
<evidence type="ECO:0000256" key="4">
    <source>
        <dbReference type="ARBA" id="ARBA00004123"/>
    </source>
</evidence>
<comment type="caution">
    <text evidence="22">The sequence shown here is derived from an EMBL/GenBank/DDBJ whole genome shotgun (WGS) entry which is preliminary data.</text>
</comment>
<evidence type="ECO:0000313" key="22">
    <source>
        <dbReference type="EMBL" id="KAG6519787.1"/>
    </source>
</evidence>
<evidence type="ECO:0000259" key="19">
    <source>
        <dbReference type="PROSITE" id="PS50089"/>
    </source>
</evidence>
<dbReference type="InterPro" id="IPR031127">
    <property type="entry name" value="E3_UB_ligase_RBR"/>
</dbReference>
<dbReference type="PROSITE" id="PS51873">
    <property type="entry name" value="TRIAD"/>
    <property type="match status" value="1"/>
</dbReference>
<evidence type="ECO:0000259" key="21">
    <source>
        <dbReference type="PROSITE" id="PS51873"/>
    </source>
</evidence>
<dbReference type="FunFam" id="4.10.280.10:FF:000017">
    <property type="entry name" value="Transcription factor bHLH66"/>
    <property type="match status" value="1"/>
</dbReference>
<dbReference type="SUPFAM" id="SSF47459">
    <property type="entry name" value="HLH, helix-loop-helix DNA-binding domain"/>
    <property type="match status" value="1"/>
</dbReference>
<comment type="similarity">
    <text evidence="6">Belongs to the RBR family. Ariadne subfamily.</text>
</comment>
<keyword evidence="9" id="KW-0479">Metal-binding</keyword>
<comment type="subcellular location">
    <subcellularLocation>
        <location evidence="4">Nucleus</location>
    </subcellularLocation>
</comment>
<dbReference type="Gene3D" id="1.20.120.1750">
    <property type="match status" value="1"/>
</dbReference>
<dbReference type="InterPro" id="IPR011598">
    <property type="entry name" value="bHLH_dom"/>
</dbReference>
<dbReference type="InterPro" id="IPR017907">
    <property type="entry name" value="Znf_RING_CS"/>
</dbReference>
<evidence type="ECO:0000256" key="16">
    <source>
        <dbReference type="ARBA" id="ARBA00023163"/>
    </source>
</evidence>
<sequence>MADEPTIHSLLGAVEDGDPIPVNDDETLAQELQLQELLVVISPPSIASFGRQDTVIEQGETSGTKSDEFDCNICMETKALTEQFTTEGCPHAFCNSCMSQYIAAQVEANVATVKCPDPQCKDSTAPALHPDTCRSILPEAVFDRWGMVLCESALGPSKFYCPFTDCSALVVKEEEDVEMTDAMCPHCERELCATCRVAWHKGVTCEEFQRLDEGERGREDLLMMELAKNSKWQRCPECKVFVERIAGCRCGHFFCYDCASPMQQNNHSCANLVGKVRHKGLITVPGHQSFLEDIPMDDFDTYSQSSKWSDGNASSRAQWNGSGISPTNGLLANSVEEYKEMNVQGHDGTPSIFADGSMKYEILDNLYPTGRLPDQELHHQFSNSVLMNNGAQVGSFSEPGITVNTTATTSFQSSLPLSTLVISSSIESNNSELSLFPDSLGEAHSITSVPTIWPSMYSSVSSIFEQENMPAFSYQGNENNDDMLRKMSFDNRSSFLGRLPDASLPVKDRNDLHDLSFSVGQQEQNGLHSSFPPEPYMMALKKTAQISNTLQTLPSEGHTTSQINSSTQSQVIPANGIGCNGAAKPRVRARRGQATDPHSIAERLRREKIAERMKNLQELVPNSNKSDKASMLDDIIDYVKFLQLQVKVLSMSRLGATGAVVPLLTDTQTQGSSSLLLSSSEGQGGADISGLDDSIAFEQEVVKLMETNVTSAMQLLQNKGLCLLPVGLATAISTNKGTSTAVSPDTRKLMIRHSSTVSGCDGTLVKEEAHQLDDKARLSDCKPN</sequence>
<dbReference type="SMART" id="SM00647">
    <property type="entry name" value="IBR"/>
    <property type="match status" value="2"/>
</dbReference>
<comment type="function">
    <text evidence="3">Might act as an E3 ubiquitin-protein ligase, or as part of E3 complex, which accepts ubiquitin from specific E2 ubiquitin-conjugating enzymes and then transfers it to substrates.</text>
</comment>
<dbReference type="Pfam" id="PF01485">
    <property type="entry name" value="IBR"/>
    <property type="match status" value="1"/>
</dbReference>
<dbReference type="GO" id="GO:0008270">
    <property type="term" value="F:zinc ion binding"/>
    <property type="evidence" value="ECO:0007669"/>
    <property type="project" value="UniProtKB-KW"/>
</dbReference>
<dbReference type="Pfam" id="PF00010">
    <property type="entry name" value="HLH"/>
    <property type="match status" value="1"/>
</dbReference>
<dbReference type="SMART" id="SM00353">
    <property type="entry name" value="HLH"/>
    <property type="match status" value="1"/>
</dbReference>
<feature type="domain" description="RING-type" evidence="21">
    <location>
        <begin position="67"/>
        <end position="291"/>
    </location>
</feature>
<dbReference type="InterPro" id="IPR001841">
    <property type="entry name" value="Znf_RING"/>
</dbReference>
<keyword evidence="8" id="KW-0808">Transferase</keyword>
<evidence type="ECO:0000256" key="17">
    <source>
        <dbReference type="ARBA" id="ARBA00023242"/>
    </source>
</evidence>
<evidence type="ECO:0000256" key="11">
    <source>
        <dbReference type="ARBA" id="ARBA00022771"/>
    </source>
</evidence>
<keyword evidence="13" id="KW-0862">Zinc</keyword>
<evidence type="ECO:0000256" key="3">
    <source>
        <dbReference type="ARBA" id="ARBA00003976"/>
    </source>
</evidence>
<dbReference type="AlphaFoldDB" id="A0A8J5HGI9"/>
<dbReference type="InterPro" id="IPR044066">
    <property type="entry name" value="TRIAD_supradom"/>
</dbReference>
<dbReference type="PROSITE" id="PS50888">
    <property type="entry name" value="BHLH"/>
    <property type="match status" value="1"/>
</dbReference>
<dbReference type="EMBL" id="JACMSC010000006">
    <property type="protein sequence ID" value="KAG6519787.1"/>
    <property type="molecule type" value="Genomic_DNA"/>
</dbReference>
<evidence type="ECO:0000259" key="20">
    <source>
        <dbReference type="PROSITE" id="PS50888"/>
    </source>
</evidence>
<evidence type="ECO:0000256" key="14">
    <source>
        <dbReference type="ARBA" id="ARBA00023015"/>
    </source>
</evidence>
<dbReference type="Proteomes" id="UP000734854">
    <property type="component" value="Unassembled WGS sequence"/>
</dbReference>
<evidence type="ECO:0000256" key="1">
    <source>
        <dbReference type="ARBA" id="ARBA00001798"/>
    </source>
</evidence>
<keyword evidence="16" id="KW-0804">Transcription</keyword>
<dbReference type="PROSITE" id="PS50089">
    <property type="entry name" value="ZF_RING_2"/>
    <property type="match status" value="1"/>
</dbReference>
<gene>
    <name evidence="22" type="ORF">ZIOFF_023295</name>
</gene>
<dbReference type="InterPro" id="IPR002867">
    <property type="entry name" value="IBR_dom"/>
</dbReference>
<dbReference type="Gene3D" id="4.10.280.10">
    <property type="entry name" value="Helix-loop-helix DNA-binding domain"/>
    <property type="match status" value="1"/>
</dbReference>
<evidence type="ECO:0000313" key="23">
    <source>
        <dbReference type="Proteomes" id="UP000734854"/>
    </source>
</evidence>
<dbReference type="EC" id="2.3.2.31" evidence="7"/>
<organism evidence="22 23">
    <name type="scientific">Zingiber officinale</name>
    <name type="common">Ginger</name>
    <name type="synonym">Amomum zingiber</name>
    <dbReference type="NCBI Taxonomy" id="94328"/>
    <lineage>
        <taxon>Eukaryota</taxon>
        <taxon>Viridiplantae</taxon>
        <taxon>Streptophyta</taxon>
        <taxon>Embryophyta</taxon>
        <taxon>Tracheophyta</taxon>
        <taxon>Spermatophyta</taxon>
        <taxon>Magnoliopsida</taxon>
        <taxon>Liliopsida</taxon>
        <taxon>Zingiberales</taxon>
        <taxon>Zingiberaceae</taxon>
        <taxon>Zingiber</taxon>
    </lineage>
</organism>
<evidence type="ECO:0000256" key="10">
    <source>
        <dbReference type="ARBA" id="ARBA00022737"/>
    </source>
</evidence>
<dbReference type="GO" id="GO:0046983">
    <property type="term" value="F:protein dimerization activity"/>
    <property type="evidence" value="ECO:0007669"/>
    <property type="project" value="InterPro"/>
</dbReference>
<evidence type="ECO:0000256" key="12">
    <source>
        <dbReference type="ARBA" id="ARBA00022786"/>
    </source>
</evidence>
<comment type="catalytic activity">
    <reaction evidence="1">
        <text>[E2 ubiquitin-conjugating enzyme]-S-ubiquitinyl-L-cysteine + [acceptor protein]-L-lysine = [E2 ubiquitin-conjugating enzyme]-L-cysteine + [acceptor protein]-N(6)-ubiquitinyl-L-lysine.</text>
        <dbReference type="EC" id="2.3.2.31"/>
    </reaction>
</comment>
<dbReference type="GO" id="GO:0061630">
    <property type="term" value="F:ubiquitin protein ligase activity"/>
    <property type="evidence" value="ECO:0007669"/>
    <property type="project" value="UniProtKB-EC"/>
</dbReference>
<dbReference type="PROSITE" id="PS00518">
    <property type="entry name" value="ZF_RING_1"/>
    <property type="match status" value="2"/>
</dbReference>
<evidence type="ECO:0000256" key="13">
    <source>
        <dbReference type="ARBA" id="ARBA00022833"/>
    </source>
</evidence>
<dbReference type="InterPro" id="IPR013083">
    <property type="entry name" value="Znf_RING/FYVE/PHD"/>
</dbReference>
<dbReference type="GO" id="GO:0005634">
    <property type="term" value="C:nucleus"/>
    <property type="evidence" value="ECO:0007669"/>
    <property type="project" value="UniProtKB-SubCell"/>
</dbReference>
<proteinExistence type="inferred from homology"/>
<protein>
    <recommendedName>
        <fullName evidence="7">RBR-type E3 ubiquitin transferase</fullName>
        <ecNumber evidence="7">2.3.2.31</ecNumber>
    </recommendedName>
</protein>
<dbReference type="SUPFAM" id="SSF57850">
    <property type="entry name" value="RING/U-box"/>
    <property type="match status" value="3"/>
</dbReference>
<dbReference type="GO" id="GO:0003677">
    <property type="term" value="F:DNA binding"/>
    <property type="evidence" value="ECO:0007669"/>
    <property type="project" value="UniProtKB-KW"/>
</dbReference>
<evidence type="ECO:0000256" key="7">
    <source>
        <dbReference type="ARBA" id="ARBA00012251"/>
    </source>
</evidence>
<keyword evidence="12" id="KW-0833">Ubl conjugation pathway</keyword>
<keyword evidence="14" id="KW-0805">Transcription regulation</keyword>
<evidence type="ECO:0000256" key="15">
    <source>
        <dbReference type="ARBA" id="ARBA00023125"/>
    </source>
</evidence>
<dbReference type="CDD" id="cd22582">
    <property type="entry name" value="BRcat_RBR_unk"/>
    <property type="match status" value="1"/>
</dbReference>
<feature type="domain" description="BHLH" evidence="20">
    <location>
        <begin position="593"/>
        <end position="642"/>
    </location>
</feature>
<keyword evidence="23" id="KW-1185">Reference proteome</keyword>
<dbReference type="FunFam" id="3.30.40.10:FF:000230">
    <property type="entry name" value="RBR-type E3 ubiquitin transferase"/>
    <property type="match status" value="1"/>
</dbReference>
<evidence type="ECO:0000256" key="5">
    <source>
        <dbReference type="ARBA" id="ARBA00005510"/>
    </source>
</evidence>
<evidence type="ECO:0000256" key="2">
    <source>
        <dbReference type="ARBA" id="ARBA00001947"/>
    </source>
</evidence>
<dbReference type="GO" id="GO:0080147">
    <property type="term" value="P:root hair cell development"/>
    <property type="evidence" value="ECO:0007669"/>
    <property type="project" value="UniProtKB-ARBA"/>
</dbReference>
<dbReference type="CDD" id="cd22584">
    <property type="entry name" value="Rcat_RBR_unk"/>
    <property type="match status" value="1"/>
</dbReference>
<keyword evidence="15" id="KW-0238">DNA-binding</keyword>
<keyword evidence="11 18" id="KW-0863">Zinc-finger</keyword>
<evidence type="ECO:0000256" key="9">
    <source>
        <dbReference type="ARBA" id="ARBA00022723"/>
    </source>
</evidence>
<evidence type="ECO:0000256" key="8">
    <source>
        <dbReference type="ARBA" id="ARBA00022679"/>
    </source>
</evidence>
<accession>A0A8J5HGI9</accession>
<reference evidence="22 23" key="1">
    <citation type="submission" date="2020-08" db="EMBL/GenBank/DDBJ databases">
        <title>Plant Genome Project.</title>
        <authorList>
            <person name="Zhang R.-G."/>
        </authorList>
    </citation>
    <scope>NUCLEOTIDE SEQUENCE [LARGE SCALE GENOMIC DNA]</scope>
    <source>
        <tissue evidence="22">Rhizome</tissue>
    </source>
</reference>
<evidence type="ECO:0000256" key="6">
    <source>
        <dbReference type="ARBA" id="ARBA00005884"/>
    </source>
</evidence>
<keyword evidence="17" id="KW-0539">Nucleus</keyword>
<keyword evidence="10" id="KW-0677">Repeat</keyword>
<name>A0A8J5HGI9_ZINOF</name>
<comment type="similarity">
    <text evidence="5">Belongs to the bHLH protein family.</text>
</comment>
<dbReference type="GO" id="GO:0006355">
    <property type="term" value="P:regulation of DNA-templated transcription"/>
    <property type="evidence" value="ECO:0007669"/>
    <property type="project" value="UniProtKB-ARBA"/>
</dbReference>
<dbReference type="GO" id="GO:0016567">
    <property type="term" value="P:protein ubiquitination"/>
    <property type="evidence" value="ECO:0007669"/>
    <property type="project" value="InterPro"/>
</dbReference>
<dbReference type="PANTHER" id="PTHR11685">
    <property type="entry name" value="RBR FAMILY RING FINGER AND IBR DOMAIN-CONTAINING"/>
    <property type="match status" value="1"/>
</dbReference>
<feature type="domain" description="RING-type" evidence="19">
    <location>
        <begin position="71"/>
        <end position="116"/>
    </location>
</feature>
<evidence type="ECO:0000256" key="18">
    <source>
        <dbReference type="PROSITE-ProRule" id="PRU00175"/>
    </source>
</evidence>